<keyword evidence="1" id="KW-1133">Transmembrane helix</keyword>
<evidence type="ECO:0000256" key="1">
    <source>
        <dbReference type="SAM" id="Phobius"/>
    </source>
</evidence>
<dbReference type="Pfam" id="PF03703">
    <property type="entry name" value="bPH_2"/>
    <property type="match status" value="3"/>
</dbReference>
<feature type="transmembrane region" description="Helical" evidence="1">
    <location>
        <begin position="361"/>
        <end position="382"/>
    </location>
</feature>
<dbReference type="EMBL" id="AKKV01000021">
    <property type="protein sequence ID" value="EIT86486.1"/>
    <property type="molecule type" value="Genomic_DNA"/>
</dbReference>
<dbReference type="InterPro" id="IPR014529">
    <property type="entry name" value="UCP026631"/>
</dbReference>
<feature type="transmembrane region" description="Helical" evidence="1">
    <location>
        <begin position="225"/>
        <end position="245"/>
    </location>
</feature>
<reference evidence="3 4" key="1">
    <citation type="journal article" date="2012" name="J. Bacteriol.">
        <title>Genome of Bacillus macauensis ZFHKF-1, a Long-Chain-Forming Bacterium.</title>
        <authorList>
            <person name="Cai L."/>
            <person name="Zhang T."/>
        </authorList>
    </citation>
    <scope>NUCLEOTIDE SEQUENCE [LARGE SCALE GENOMIC DNA]</scope>
    <source>
        <strain evidence="3 4">ZFHKF-1</strain>
    </source>
</reference>
<evidence type="ECO:0000313" key="4">
    <source>
        <dbReference type="Proteomes" id="UP000004080"/>
    </source>
</evidence>
<comment type="caution">
    <text evidence="3">The sequence shown here is derived from an EMBL/GenBank/DDBJ whole genome shotgun (WGS) entry which is preliminary data.</text>
</comment>
<dbReference type="PIRSF" id="PIRSF026631">
    <property type="entry name" value="UCP026631"/>
    <property type="match status" value="1"/>
</dbReference>
<feature type="transmembrane region" description="Helical" evidence="1">
    <location>
        <begin position="12"/>
        <end position="32"/>
    </location>
</feature>
<dbReference type="PATRIC" id="fig|1196324.3.peg.1217"/>
<sequence length="505" mass="58453">MTKPKRFHPFYIVVEFFNVIKYWVIPLALSLVKDELSFSWWQYGMFAILFCLFVFDIIRWRMETYTLTGKTIHVNEGVFTRKVKSIPFSKIQNCNQRTPFLYKVVGVTQLKLDTGMDGDDDTITFHVITIAEARRIQQLIQTKSDSLETKEQQEVEPSVITKEERTLHFSPTAKDLFRASFTSLSMFVVIPILLSLYSKLDELKEIVPIQWVEDQAQSFIVQQTWIMMIVLLIIMVCISFVVGIIRTFLKYGKYEVSSDKTHVYIIQGLLNESSFSIEKKRVQAIVIKQPFLKRLFRIAEVKLISAGGIDHSEAKDDINSLFPFLPRKDAEAMISTILPEYQVISTMHSLPRRSLWYKLSIPSYSWILSTAIIAGLVIWVPALQPYTWLLYGVSAFILLLSVLRKILAYGNTQYVMNGSYIQMKHGGFGTELFLTKRTKVIDVSVERGPIQKWFDLATIVTSNRGKPVLHRFRLSGVPIPLADTFFTWYRERDQEISIVNEDQKK</sequence>
<dbReference type="PANTHER" id="PTHR34473">
    <property type="entry name" value="UPF0699 TRANSMEMBRANE PROTEIN YDBS"/>
    <property type="match status" value="1"/>
</dbReference>
<feature type="transmembrane region" description="Helical" evidence="1">
    <location>
        <begin position="38"/>
        <end position="58"/>
    </location>
</feature>
<dbReference type="Proteomes" id="UP000004080">
    <property type="component" value="Unassembled WGS sequence"/>
</dbReference>
<feature type="domain" description="YdbS-like PH" evidence="2">
    <location>
        <begin position="260"/>
        <end position="334"/>
    </location>
</feature>
<dbReference type="eggNOG" id="COG3428">
    <property type="taxonomic scope" value="Bacteria"/>
</dbReference>
<organism evidence="3 4">
    <name type="scientific">Fictibacillus macauensis ZFHKF-1</name>
    <dbReference type="NCBI Taxonomy" id="1196324"/>
    <lineage>
        <taxon>Bacteria</taxon>
        <taxon>Bacillati</taxon>
        <taxon>Bacillota</taxon>
        <taxon>Bacilli</taxon>
        <taxon>Bacillales</taxon>
        <taxon>Fictibacillaceae</taxon>
        <taxon>Fictibacillus</taxon>
    </lineage>
</organism>
<dbReference type="InterPro" id="IPR005182">
    <property type="entry name" value="YdbS-like_PH"/>
</dbReference>
<evidence type="ECO:0000313" key="3">
    <source>
        <dbReference type="EMBL" id="EIT86486.1"/>
    </source>
</evidence>
<feature type="domain" description="YdbS-like PH" evidence="2">
    <location>
        <begin position="60"/>
        <end position="140"/>
    </location>
</feature>
<evidence type="ECO:0000259" key="2">
    <source>
        <dbReference type="Pfam" id="PF03703"/>
    </source>
</evidence>
<keyword evidence="1" id="KW-0472">Membrane</keyword>
<dbReference type="RefSeq" id="WP_007201291.1">
    <property type="nucleotide sequence ID" value="NZ_AKKV01000021.1"/>
</dbReference>
<proteinExistence type="predicted"/>
<protein>
    <submittedName>
        <fullName evidence="3">Membrane-flanked domain-containing protein</fullName>
    </submittedName>
</protein>
<feature type="domain" description="YdbS-like PH" evidence="2">
    <location>
        <begin position="411"/>
        <end position="489"/>
    </location>
</feature>
<feature type="transmembrane region" description="Helical" evidence="1">
    <location>
        <begin position="176"/>
        <end position="197"/>
    </location>
</feature>
<dbReference type="OrthoDB" id="2317554at2"/>
<keyword evidence="1" id="KW-0812">Transmembrane</keyword>
<keyword evidence="4" id="KW-1185">Reference proteome</keyword>
<gene>
    <name evidence="3" type="ORF">A374_05971</name>
</gene>
<accession>I8J401</accession>
<feature type="transmembrane region" description="Helical" evidence="1">
    <location>
        <begin position="388"/>
        <end position="407"/>
    </location>
</feature>
<dbReference type="AlphaFoldDB" id="I8J401"/>
<dbReference type="PANTHER" id="PTHR34473:SF2">
    <property type="entry name" value="UPF0699 TRANSMEMBRANE PROTEIN YDBT"/>
    <property type="match status" value="1"/>
</dbReference>
<dbReference type="STRING" id="1196324.A374_05971"/>
<name>I8J401_9BACL</name>